<reference evidence="2 3" key="1">
    <citation type="submission" date="2019-03" db="EMBL/GenBank/DDBJ databases">
        <title>Genomic Encyclopedia of Type Strains, Phase IV (KMG-IV): sequencing the most valuable type-strain genomes for metagenomic binning, comparative biology and taxonomic classification.</title>
        <authorList>
            <person name="Goeker M."/>
        </authorList>
    </citation>
    <scope>NUCLEOTIDE SEQUENCE [LARGE SCALE GENOMIC DNA]</scope>
    <source>
        <strain evidence="2 3">DSM 102852</strain>
    </source>
</reference>
<proteinExistence type="predicted"/>
<keyword evidence="3" id="KW-1185">Reference proteome</keyword>
<evidence type="ECO:0000313" key="2">
    <source>
        <dbReference type="EMBL" id="TDR28951.1"/>
    </source>
</evidence>
<feature type="region of interest" description="Disordered" evidence="1">
    <location>
        <begin position="1"/>
        <end position="60"/>
    </location>
</feature>
<name>A0A4V3DJG6_9BURK</name>
<gene>
    <name evidence="2" type="ORF">DFR44_13020</name>
</gene>
<evidence type="ECO:0000313" key="3">
    <source>
        <dbReference type="Proteomes" id="UP000294480"/>
    </source>
</evidence>
<accession>A0A4V3DJG6</accession>
<evidence type="ECO:0000256" key="1">
    <source>
        <dbReference type="SAM" id="MobiDB-lite"/>
    </source>
</evidence>
<protein>
    <submittedName>
        <fullName evidence="2">Uncharacterized protein</fullName>
    </submittedName>
</protein>
<dbReference type="RefSeq" id="WP_133621444.1">
    <property type="nucleotide sequence ID" value="NZ_SNZE01000030.1"/>
</dbReference>
<organism evidence="2 3">
    <name type="scientific">Hydromonas duriensis</name>
    <dbReference type="NCBI Taxonomy" id="1527608"/>
    <lineage>
        <taxon>Bacteria</taxon>
        <taxon>Pseudomonadati</taxon>
        <taxon>Pseudomonadota</taxon>
        <taxon>Betaproteobacteria</taxon>
        <taxon>Burkholderiales</taxon>
        <taxon>Burkholderiaceae</taxon>
        <taxon>Hydromonas</taxon>
    </lineage>
</organism>
<dbReference type="Proteomes" id="UP000294480">
    <property type="component" value="Unassembled WGS sequence"/>
</dbReference>
<dbReference type="AlphaFoldDB" id="A0A4V3DJG6"/>
<comment type="caution">
    <text evidence="2">The sequence shown here is derived from an EMBL/GenBank/DDBJ whole genome shotgun (WGS) entry which is preliminary data.</text>
</comment>
<feature type="compositionally biased region" description="Polar residues" evidence="1">
    <location>
        <begin position="1"/>
        <end position="10"/>
    </location>
</feature>
<dbReference type="EMBL" id="SNZE01000030">
    <property type="protein sequence ID" value="TDR28951.1"/>
    <property type="molecule type" value="Genomic_DNA"/>
</dbReference>
<sequence>MPRKSSTGQSALDGASVTDAGKQKVQSHPRPSIRHLEVALAKKKQKQAKYAAPSAPHLTT</sequence>